<dbReference type="RefSeq" id="WP_213483791.1">
    <property type="nucleotide sequence ID" value="NZ_CAJRAY010000024.1"/>
</dbReference>
<dbReference type="PROSITE" id="PS51272">
    <property type="entry name" value="SLH"/>
    <property type="match status" value="1"/>
</dbReference>
<dbReference type="InterPro" id="IPR001119">
    <property type="entry name" value="SLH_dom"/>
</dbReference>
<reference evidence="3 4" key="1">
    <citation type="submission" date="2021-04" db="EMBL/GenBank/DDBJ databases">
        <authorList>
            <person name="Rakotoarivonina H."/>
        </authorList>
    </citation>
    <scope>NUCLEOTIDE SEQUENCE [LARGE SCALE GENOMIC DNA]</scope>
    <source>
        <strain evidence="3 4">XE</strain>
    </source>
</reference>
<gene>
    <name evidence="3" type="primary">txxe 1045</name>
    <name evidence="3" type="ORF">TXXE_05585</name>
</gene>
<comment type="caution">
    <text evidence="3">The sequence shown here is derived from an EMBL/GenBank/DDBJ whole genome shotgun (WGS) entry which is preliminary data.</text>
</comment>
<organism evidence="3 4">
    <name type="scientific">Thermobacillus xylanilyticus</name>
    <dbReference type="NCBI Taxonomy" id="76633"/>
    <lineage>
        <taxon>Bacteria</taxon>
        <taxon>Bacillati</taxon>
        <taxon>Bacillota</taxon>
        <taxon>Bacilli</taxon>
        <taxon>Bacillales</taxon>
        <taxon>Paenibacillaceae</taxon>
        <taxon>Thermobacillus</taxon>
    </lineage>
</organism>
<dbReference type="Proteomes" id="UP000681526">
    <property type="component" value="Unassembled WGS sequence"/>
</dbReference>
<feature type="signal peptide" evidence="1">
    <location>
        <begin position="1"/>
        <end position="30"/>
    </location>
</feature>
<evidence type="ECO:0000259" key="2">
    <source>
        <dbReference type="PROSITE" id="PS51272"/>
    </source>
</evidence>
<name>A0ABN7RRW1_THEXY</name>
<protein>
    <recommendedName>
        <fullName evidence="2">SLH domain-containing protein</fullName>
    </recommendedName>
</protein>
<sequence length="482" mass="52335">MSIRLHQLVRRLLPASLAAVLLLSVPAVSAAGGVSAVSGSGSTAVSTAAQGLAQETAADYALFLKDKFGIAFGDAPTKGDFIAATAAALRLETGEDAETADGAEAAAAADDAVFDDVPASSVYYAAAAALYREGIISGGTVNPQAPLTAINAAQIAVKAAGLKELAYTYPADKADRTLAPFNLSAALLGLQGAQELAAAIDTGLVPADHYDLIRERGTATAEYAAVLLGKTLESRGAYKRYIGWVSDDNILNELLNAYQASVIVKAPELQAIGDRALEENLVTGYTIRDSRYESNFIDELTITYAHSDIRHALQLIALLRSEGIDAKVQYEPRTSAFVYLKEWGDPGESEYYEVRQIANGNYIEYAKEYELIFEFRNTADRDRFDAIILAYAKKNEDDQPGLIYGSWWQPLYYSNVRPAGDYRLIANNKLSDGRYYLESFSLIDQADDIAEAYSTDDPDITYSTYTFWVNAAFYRYLNGESK</sequence>
<dbReference type="EMBL" id="CAJRAY010000024">
    <property type="protein sequence ID" value="CAG5081894.1"/>
    <property type="molecule type" value="Genomic_DNA"/>
</dbReference>
<feature type="chain" id="PRO_5047278291" description="SLH domain-containing protein" evidence="1">
    <location>
        <begin position="31"/>
        <end position="482"/>
    </location>
</feature>
<keyword evidence="4" id="KW-1185">Reference proteome</keyword>
<evidence type="ECO:0000313" key="3">
    <source>
        <dbReference type="EMBL" id="CAG5081894.1"/>
    </source>
</evidence>
<evidence type="ECO:0000256" key="1">
    <source>
        <dbReference type="SAM" id="SignalP"/>
    </source>
</evidence>
<accession>A0ABN7RRW1</accession>
<proteinExistence type="predicted"/>
<feature type="domain" description="SLH" evidence="2">
    <location>
        <begin position="110"/>
        <end position="170"/>
    </location>
</feature>
<evidence type="ECO:0000313" key="4">
    <source>
        <dbReference type="Proteomes" id="UP000681526"/>
    </source>
</evidence>
<keyword evidence="1" id="KW-0732">Signal</keyword>